<keyword evidence="23" id="KW-1185">Reference proteome</keyword>
<keyword evidence="3 19" id="KW-0723">Serine/threonine-protein kinase</keyword>
<keyword evidence="9" id="KW-0418">Kinase</keyword>
<evidence type="ECO:0000256" key="13">
    <source>
        <dbReference type="ARBA" id="ARBA00023157"/>
    </source>
</evidence>
<dbReference type="InterPro" id="IPR017441">
    <property type="entry name" value="Protein_kinase_ATP_BS"/>
</dbReference>
<dbReference type="InterPro" id="IPR008271">
    <property type="entry name" value="Ser/Thr_kinase_AS"/>
</dbReference>
<dbReference type="Proteomes" id="UP000015105">
    <property type="component" value="Chromosome 7D"/>
</dbReference>
<dbReference type="PROSITE" id="PS50011">
    <property type="entry name" value="PROTEIN_KINASE_DOM"/>
    <property type="match status" value="1"/>
</dbReference>
<comment type="subcellular location">
    <subcellularLocation>
        <location evidence="1">Membrane</location>
        <topology evidence="1">Single-pass type I membrane protein</topology>
    </subcellularLocation>
</comment>
<evidence type="ECO:0000256" key="20">
    <source>
        <dbReference type="SAM" id="Phobius"/>
    </source>
</evidence>
<keyword evidence="5" id="KW-0808">Transferase</keyword>
<dbReference type="EC" id="2.7.11.1" evidence="2"/>
<dbReference type="GO" id="GO:0016020">
    <property type="term" value="C:membrane"/>
    <property type="evidence" value="ECO:0007669"/>
    <property type="project" value="UniProtKB-SubCell"/>
</dbReference>
<evidence type="ECO:0000256" key="12">
    <source>
        <dbReference type="ARBA" id="ARBA00023136"/>
    </source>
</evidence>
<dbReference type="AlphaFoldDB" id="A0A453QTN5"/>
<accession>A0A453QTN5</accession>
<dbReference type="FunFam" id="3.30.200.20:FF:000059">
    <property type="entry name" value="S-receptor-like serine/threonine-protein kinase"/>
    <property type="match status" value="1"/>
</dbReference>
<reference evidence="23" key="2">
    <citation type="journal article" date="2017" name="Nat. Plants">
        <title>The Aegilops tauschii genome reveals multiple impacts of transposons.</title>
        <authorList>
            <person name="Zhao G."/>
            <person name="Zou C."/>
            <person name="Li K."/>
            <person name="Wang K."/>
            <person name="Li T."/>
            <person name="Gao L."/>
            <person name="Zhang X."/>
            <person name="Wang H."/>
            <person name="Yang Z."/>
            <person name="Liu X."/>
            <person name="Jiang W."/>
            <person name="Mao L."/>
            <person name="Kong X."/>
            <person name="Jiao Y."/>
            <person name="Jia J."/>
        </authorList>
    </citation>
    <scope>NUCLEOTIDE SEQUENCE [LARGE SCALE GENOMIC DNA]</scope>
    <source>
        <strain evidence="23">cv. AL8/78</strain>
    </source>
</reference>
<evidence type="ECO:0000259" key="21">
    <source>
        <dbReference type="PROSITE" id="PS50011"/>
    </source>
</evidence>
<reference evidence="22" key="5">
    <citation type="journal article" date="2021" name="G3 (Bethesda)">
        <title>Aegilops tauschii genome assembly Aet v5.0 features greater sequence contiguity and improved annotation.</title>
        <authorList>
            <person name="Wang L."/>
            <person name="Zhu T."/>
            <person name="Rodriguez J.C."/>
            <person name="Deal K.R."/>
            <person name="Dubcovsky J."/>
            <person name="McGuire P.E."/>
            <person name="Lux T."/>
            <person name="Spannagl M."/>
            <person name="Mayer K.F.X."/>
            <person name="Baldrich P."/>
            <person name="Meyers B.C."/>
            <person name="Huo N."/>
            <person name="Gu Y.Q."/>
            <person name="Zhou H."/>
            <person name="Devos K.M."/>
            <person name="Bennetzen J.L."/>
            <person name="Unver T."/>
            <person name="Budak H."/>
            <person name="Gulick P.J."/>
            <person name="Galiba G."/>
            <person name="Kalapos B."/>
            <person name="Nelson D.R."/>
            <person name="Li P."/>
            <person name="You F.M."/>
            <person name="Luo M.C."/>
            <person name="Dvorak J."/>
        </authorList>
    </citation>
    <scope>NUCLEOTIDE SEQUENCE [LARGE SCALE GENOMIC DNA]</scope>
    <source>
        <strain evidence="22">cv. AL8/78</strain>
    </source>
</reference>
<evidence type="ECO:0000313" key="22">
    <source>
        <dbReference type="EnsemblPlants" id="AET7Gv20322300.2"/>
    </source>
</evidence>
<dbReference type="InterPro" id="IPR000719">
    <property type="entry name" value="Prot_kinase_dom"/>
</dbReference>
<dbReference type="GO" id="GO:0005524">
    <property type="term" value="F:ATP binding"/>
    <property type="evidence" value="ECO:0007669"/>
    <property type="project" value="UniProtKB-UniRule"/>
</dbReference>
<evidence type="ECO:0000313" key="23">
    <source>
        <dbReference type="Proteomes" id="UP000015105"/>
    </source>
</evidence>
<evidence type="ECO:0000256" key="17">
    <source>
        <dbReference type="ARBA" id="ARBA00048679"/>
    </source>
</evidence>
<keyword evidence="12 20" id="KW-0472">Membrane</keyword>
<evidence type="ECO:0000256" key="10">
    <source>
        <dbReference type="ARBA" id="ARBA00022840"/>
    </source>
</evidence>
<dbReference type="Gene3D" id="1.10.510.10">
    <property type="entry name" value="Transferase(Phosphotransferase) domain 1"/>
    <property type="match status" value="1"/>
</dbReference>
<dbReference type="PANTHER" id="PTHR47974:SF16">
    <property type="entry name" value="PROTEIN KINASE DOMAIN-CONTAINING PROTEIN"/>
    <property type="match status" value="1"/>
</dbReference>
<evidence type="ECO:0000256" key="9">
    <source>
        <dbReference type="ARBA" id="ARBA00022777"/>
    </source>
</evidence>
<proteinExistence type="inferred from homology"/>
<keyword evidence="4" id="KW-0245">EGF-like domain</keyword>
<name>A0A453QTN5_AEGTS</name>
<dbReference type="SUPFAM" id="SSF56112">
    <property type="entry name" value="Protein kinase-like (PK-like)"/>
    <property type="match status" value="1"/>
</dbReference>
<dbReference type="PANTHER" id="PTHR47974">
    <property type="entry name" value="OS07G0415500 PROTEIN"/>
    <property type="match status" value="1"/>
</dbReference>
<sequence length="452" mass="51085">MTRHTKLVSASARGLLYSGLYTFYFDNDNQLKLIYNGPEVSSVYWPDPFTTPLVNHRTTYNSSQYGVLEQTGRFVASDNFKFEASDLVLSSSELASTVTHACKVHQKEANTSSLMFQDGPSNFKFGYFLSSALTLLFIEVVLIIAGCWVVHKWEGRPEIIDEGYTIISSQFRIFSYRELQKATNCFQEELGSGGSGAVYKGVLDDERKVAVKKLNDVIQGEQEFRSELSVIGRIYHMNLVRIWGFCVGKTHRLLVSEFIENGSLAAVLFDHQSNSHVLQWGQRYNIALGVAKGLAYLHHDCLEWIVHCDVKPENILLDREFQPKIADFGLMKLQQRGSSAQMLSKVHGTRGYIAPEWALNLPINEKADVYSYGIVLLELVKGVRLSRWVAEGEEEVEMAGICSIEILQEKLAGEDQSWLLEFVDHRLDGEFNHSEATVMLKIAILCVKEDRS</sequence>
<reference evidence="22" key="4">
    <citation type="submission" date="2019-03" db="UniProtKB">
        <authorList>
            <consortium name="EnsemblPlants"/>
        </authorList>
    </citation>
    <scope>IDENTIFICATION</scope>
</reference>
<evidence type="ECO:0000256" key="6">
    <source>
        <dbReference type="ARBA" id="ARBA00022692"/>
    </source>
</evidence>
<evidence type="ECO:0000256" key="15">
    <source>
        <dbReference type="ARBA" id="ARBA00023180"/>
    </source>
</evidence>
<comment type="catalytic activity">
    <reaction evidence="17">
        <text>L-seryl-[protein] + ATP = O-phospho-L-seryl-[protein] + ADP + H(+)</text>
        <dbReference type="Rhea" id="RHEA:17989"/>
        <dbReference type="Rhea" id="RHEA-COMP:9863"/>
        <dbReference type="Rhea" id="RHEA-COMP:11604"/>
        <dbReference type="ChEBI" id="CHEBI:15378"/>
        <dbReference type="ChEBI" id="CHEBI:29999"/>
        <dbReference type="ChEBI" id="CHEBI:30616"/>
        <dbReference type="ChEBI" id="CHEBI:83421"/>
        <dbReference type="ChEBI" id="CHEBI:456216"/>
        <dbReference type="EC" id="2.7.11.1"/>
    </reaction>
</comment>
<keyword evidence="10 18" id="KW-0067">ATP-binding</keyword>
<keyword evidence="8 18" id="KW-0547">Nucleotide-binding</keyword>
<evidence type="ECO:0000256" key="5">
    <source>
        <dbReference type="ARBA" id="ARBA00022679"/>
    </source>
</evidence>
<dbReference type="PROSITE" id="PS00107">
    <property type="entry name" value="PROTEIN_KINASE_ATP"/>
    <property type="match status" value="1"/>
</dbReference>
<dbReference type="SMART" id="SM00220">
    <property type="entry name" value="S_TKc"/>
    <property type="match status" value="1"/>
</dbReference>
<dbReference type="Gramene" id="AET7Gv20322300.2">
    <property type="protein sequence ID" value="AET7Gv20322300.2"/>
    <property type="gene ID" value="AET7Gv20322300"/>
</dbReference>
<evidence type="ECO:0000256" key="7">
    <source>
        <dbReference type="ARBA" id="ARBA00022729"/>
    </source>
</evidence>
<dbReference type="InterPro" id="IPR011009">
    <property type="entry name" value="Kinase-like_dom_sf"/>
</dbReference>
<keyword evidence="15" id="KW-0325">Glycoprotein</keyword>
<keyword evidence="11 20" id="KW-1133">Transmembrane helix</keyword>
<evidence type="ECO:0000256" key="3">
    <source>
        <dbReference type="ARBA" id="ARBA00022527"/>
    </source>
</evidence>
<evidence type="ECO:0000256" key="14">
    <source>
        <dbReference type="ARBA" id="ARBA00023170"/>
    </source>
</evidence>
<evidence type="ECO:0000256" key="16">
    <source>
        <dbReference type="ARBA" id="ARBA00047899"/>
    </source>
</evidence>
<dbReference type="FunFam" id="1.10.510.10:FF:000302">
    <property type="entry name" value="Serine/threonine-protein kinase"/>
    <property type="match status" value="1"/>
</dbReference>
<protein>
    <recommendedName>
        <fullName evidence="2">non-specific serine/threonine protein kinase</fullName>
        <ecNumber evidence="2">2.7.11.1</ecNumber>
    </recommendedName>
</protein>
<reference evidence="23" key="1">
    <citation type="journal article" date="2014" name="Science">
        <title>Ancient hybridizations among the ancestral genomes of bread wheat.</title>
        <authorList>
            <consortium name="International Wheat Genome Sequencing Consortium,"/>
            <person name="Marcussen T."/>
            <person name="Sandve S.R."/>
            <person name="Heier L."/>
            <person name="Spannagl M."/>
            <person name="Pfeifer M."/>
            <person name="Jakobsen K.S."/>
            <person name="Wulff B.B."/>
            <person name="Steuernagel B."/>
            <person name="Mayer K.F."/>
            <person name="Olsen O.A."/>
        </authorList>
    </citation>
    <scope>NUCLEOTIDE SEQUENCE [LARGE SCALE GENOMIC DNA]</scope>
    <source>
        <strain evidence="23">cv. AL8/78</strain>
    </source>
</reference>
<organism evidence="22 23">
    <name type="scientific">Aegilops tauschii subsp. strangulata</name>
    <name type="common">Goatgrass</name>
    <dbReference type="NCBI Taxonomy" id="200361"/>
    <lineage>
        <taxon>Eukaryota</taxon>
        <taxon>Viridiplantae</taxon>
        <taxon>Streptophyta</taxon>
        <taxon>Embryophyta</taxon>
        <taxon>Tracheophyta</taxon>
        <taxon>Spermatophyta</taxon>
        <taxon>Magnoliopsida</taxon>
        <taxon>Liliopsida</taxon>
        <taxon>Poales</taxon>
        <taxon>Poaceae</taxon>
        <taxon>BOP clade</taxon>
        <taxon>Pooideae</taxon>
        <taxon>Triticodae</taxon>
        <taxon>Triticeae</taxon>
        <taxon>Triticinae</taxon>
        <taxon>Aegilops</taxon>
    </lineage>
</organism>
<evidence type="ECO:0000256" key="18">
    <source>
        <dbReference type="PROSITE-ProRule" id="PRU10141"/>
    </source>
</evidence>
<keyword evidence="13" id="KW-1015">Disulfide bond</keyword>
<evidence type="ECO:0000256" key="4">
    <source>
        <dbReference type="ARBA" id="ARBA00022536"/>
    </source>
</evidence>
<keyword evidence="14" id="KW-0675">Receptor</keyword>
<comment type="catalytic activity">
    <reaction evidence="16">
        <text>L-threonyl-[protein] + ATP = O-phospho-L-threonyl-[protein] + ADP + H(+)</text>
        <dbReference type="Rhea" id="RHEA:46608"/>
        <dbReference type="Rhea" id="RHEA-COMP:11060"/>
        <dbReference type="Rhea" id="RHEA-COMP:11605"/>
        <dbReference type="ChEBI" id="CHEBI:15378"/>
        <dbReference type="ChEBI" id="CHEBI:30013"/>
        <dbReference type="ChEBI" id="CHEBI:30616"/>
        <dbReference type="ChEBI" id="CHEBI:61977"/>
        <dbReference type="ChEBI" id="CHEBI:456216"/>
        <dbReference type="EC" id="2.7.11.1"/>
    </reaction>
</comment>
<evidence type="ECO:0000256" key="19">
    <source>
        <dbReference type="RuleBase" id="RU000304"/>
    </source>
</evidence>
<feature type="transmembrane region" description="Helical" evidence="20">
    <location>
        <begin position="125"/>
        <end position="150"/>
    </location>
</feature>
<evidence type="ECO:0000256" key="8">
    <source>
        <dbReference type="ARBA" id="ARBA00022741"/>
    </source>
</evidence>
<comment type="similarity">
    <text evidence="19">Belongs to the protein kinase superfamily.</text>
</comment>
<evidence type="ECO:0000256" key="2">
    <source>
        <dbReference type="ARBA" id="ARBA00012513"/>
    </source>
</evidence>
<dbReference type="Gene3D" id="3.30.200.20">
    <property type="entry name" value="Phosphorylase Kinase, domain 1"/>
    <property type="match status" value="1"/>
</dbReference>
<dbReference type="EnsemblPlants" id="AET7Gv20322300.2">
    <property type="protein sequence ID" value="AET7Gv20322300.2"/>
    <property type="gene ID" value="AET7Gv20322300"/>
</dbReference>
<dbReference type="Pfam" id="PF00069">
    <property type="entry name" value="Pkinase"/>
    <property type="match status" value="1"/>
</dbReference>
<keyword evidence="7" id="KW-0732">Signal</keyword>
<evidence type="ECO:0000256" key="1">
    <source>
        <dbReference type="ARBA" id="ARBA00004479"/>
    </source>
</evidence>
<evidence type="ECO:0000256" key="11">
    <source>
        <dbReference type="ARBA" id="ARBA00022989"/>
    </source>
</evidence>
<feature type="domain" description="Protein kinase" evidence="21">
    <location>
        <begin position="184"/>
        <end position="452"/>
    </location>
</feature>
<dbReference type="GO" id="GO:0004674">
    <property type="term" value="F:protein serine/threonine kinase activity"/>
    <property type="evidence" value="ECO:0007669"/>
    <property type="project" value="UniProtKB-KW"/>
</dbReference>
<feature type="binding site" evidence="18">
    <location>
        <position position="213"/>
    </location>
    <ligand>
        <name>ATP</name>
        <dbReference type="ChEBI" id="CHEBI:30616"/>
    </ligand>
</feature>
<keyword evidence="6 20" id="KW-0812">Transmembrane</keyword>
<dbReference type="PROSITE" id="PS00108">
    <property type="entry name" value="PROTEIN_KINASE_ST"/>
    <property type="match status" value="1"/>
</dbReference>
<reference evidence="22" key="3">
    <citation type="journal article" date="2017" name="Nature">
        <title>Genome sequence of the progenitor of the wheat D genome Aegilops tauschii.</title>
        <authorList>
            <person name="Luo M.C."/>
            <person name="Gu Y.Q."/>
            <person name="Puiu D."/>
            <person name="Wang H."/>
            <person name="Twardziok S.O."/>
            <person name="Deal K.R."/>
            <person name="Huo N."/>
            <person name="Zhu T."/>
            <person name="Wang L."/>
            <person name="Wang Y."/>
            <person name="McGuire P.E."/>
            <person name="Liu S."/>
            <person name="Long H."/>
            <person name="Ramasamy R.K."/>
            <person name="Rodriguez J.C."/>
            <person name="Van S.L."/>
            <person name="Yuan L."/>
            <person name="Wang Z."/>
            <person name="Xia Z."/>
            <person name="Xiao L."/>
            <person name="Anderson O.D."/>
            <person name="Ouyang S."/>
            <person name="Liang Y."/>
            <person name="Zimin A.V."/>
            <person name="Pertea G."/>
            <person name="Qi P."/>
            <person name="Bennetzen J.L."/>
            <person name="Dai X."/>
            <person name="Dawson M.W."/>
            <person name="Muller H.G."/>
            <person name="Kugler K."/>
            <person name="Rivarola-Duarte L."/>
            <person name="Spannagl M."/>
            <person name="Mayer K.F.X."/>
            <person name="Lu F.H."/>
            <person name="Bevan M.W."/>
            <person name="Leroy P."/>
            <person name="Li P."/>
            <person name="You F.M."/>
            <person name="Sun Q."/>
            <person name="Liu Z."/>
            <person name="Lyons E."/>
            <person name="Wicker T."/>
            <person name="Salzberg S.L."/>
            <person name="Devos K.M."/>
            <person name="Dvorak J."/>
        </authorList>
    </citation>
    <scope>NUCLEOTIDE SEQUENCE [LARGE SCALE GENOMIC DNA]</scope>
    <source>
        <strain evidence="22">cv. AL8/78</strain>
    </source>
</reference>